<dbReference type="EMBL" id="BSOS01000099">
    <property type="protein sequence ID" value="GLR68909.1"/>
    <property type="molecule type" value="Genomic_DNA"/>
</dbReference>
<organism evidence="2 3">
    <name type="scientific">Acidocella aquatica</name>
    <dbReference type="NCBI Taxonomy" id="1922313"/>
    <lineage>
        <taxon>Bacteria</taxon>
        <taxon>Pseudomonadati</taxon>
        <taxon>Pseudomonadota</taxon>
        <taxon>Alphaproteobacteria</taxon>
        <taxon>Acetobacterales</taxon>
        <taxon>Acidocellaceae</taxon>
        <taxon>Acidocella</taxon>
    </lineage>
</organism>
<reference evidence="3" key="1">
    <citation type="journal article" date="2019" name="Int. J. Syst. Evol. Microbiol.">
        <title>The Global Catalogue of Microorganisms (GCM) 10K type strain sequencing project: providing services to taxonomists for standard genome sequencing and annotation.</title>
        <authorList>
            <consortium name="The Broad Institute Genomics Platform"/>
            <consortium name="The Broad Institute Genome Sequencing Center for Infectious Disease"/>
            <person name="Wu L."/>
            <person name="Ma J."/>
        </authorList>
    </citation>
    <scope>NUCLEOTIDE SEQUENCE [LARGE SCALE GENOMIC DNA]</scope>
    <source>
        <strain evidence="3">NBRC 112502</strain>
    </source>
</reference>
<gene>
    <name evidence="2" type="ORF">GCM10010909_35910</name>
</gene>
<protein>
    <recommendedName>
        <fullName evidence="1">Methyltransferase domain-containing protein</fullName>
    </recommendedName>
</protein>
<dbReference type="CDD" id="cd02440">
    <property type="entry name" value="AdoMet_MTases"/>
    <property type="match status" value="1"/>
</dbReference>
<proteinExistence type="predicted"/>
<dbReference type="SUPFAM" id="SSF53335">
    <property type="entry name" value="S-adenosyl-L-methionine-dependent methyltransferases"/>
    <property type="match status" value="1"/>
</dbReference>
<dbReference type="PANTHER" id="PTHR42912:SF95">
    <property type="entry name" value="METHYLTRANSFERASE TYPE 11 DOMAIN-CONTAINING PROTEIN"/>
    <property type="match status" value="1"/>
</dbReference>
<evidence type="ECO:0000259" key="1">
    <source>
        <dbReference type="Pfam" id="PF13847"/>
    </source>
</evidence>
<dbReference type="Proteomes" id="UP001156641">
    <property type="component" value="Unassembled WGS sequence"/>
</dbReference>
<keyword evidence="3" id="KW-1185">Reference proteome</keyword>
<sequence length="316" mass="33870">MLAEPELAEPKLAEPGLAGDEWTGWLLNRRHGGDATQAARVRAAVDGYVERVLDGAALAAGMVMADIGSGEGVVAWRAIERCGPGLRVILTDISAPLLRYARGQAQVLGVAAQCRFVECGAERLEGLESASLDAVTSRSALAYVADKPAALAEMLRVLKPGGRVSLAEPVFRDEALAACAMRALLERDGVTDRLLPLLHKWKAAQFPDTEAAMAASPLASYGERDLLRFAQQAGFSRLHLELHMDVRPNETTDWAVFCATAPHPWAPGLGEILATRFTPQERATLEAALRPEVEAGRLTTASRMVFLSATKPDIQG</sequence>
<accession>A0ABQ6AFM4</accession>
<evidence type="ECO:0000313" key="3">
    <source>
        <dbReference type="Proteomes" id="UP001156641"/>
    </source>
</evidence>
<comment type="caution">
    <text evidence="2">The sequence shown here is derived from an EMBL/GenBank/DDBJ whole genome shotgun (WGS) entry which is preliminary data.</text>
</comment>
<evidence type="ECO:0000313" key="2">
    <source>
        <dbReference type="EMBL" id="GLR68909.1"/>
    </source>
</evidence>
<dbReference type="RefSeq" id="WP_284259770.1">
    <property type="nucleotide sequence ID" value="NZ_BSOS01000099.1"/>
</dbReference>
<dbReference type="PANTHER" id="PTHR42912">
    <property type="entry name" value="METHYLTRANSFERASE"/>
    <property type="match status" value="1"/>
</dbReference>
<dbReference type="InterPro" id="IPR029063">
    <property type="entry name" value="SAM-dependent_MTases_sf"/>
</dbReference>
<dbReference type="InterPro" id="IPR050508">
    <property type="entry name" value="Methyltransf_Superfamily"/>
</dbReference>
<dbReference type="Gene3D" id="3.40.50.150">
    <property type="entry name" value="Vaccinia Virus protein VP39"/>
    <property type="match status" value="1"/>
</dbReference>
<name>A0ABQ6AFM4_9PROT</name>
<feature type="domain" description="Methyltransferase" evidence="1">
    <location>
        <begin position="60"/>
        <end position="175"/>
    </location>
</feature>
<dbReference type="Pfam" id="PF13847">
    <property type="entry name" value="Methyltransf_31"/>
    <property type="match status" value="1"/>
</dbReference>
<dbReference type="InterPro" id="IPR025714">
    <property type="entry name" value="Methyltranfer_dom"/>
</dbReference>